<protein>
    <submittedName>
        <fullName evidence="5">TonB-dependent receptor</fullName>
    </submittedName>
</protein>
<dbReference type="EMBL" id="PPED02000006">
    <property type="protein sequence ID" value="PWN65045.1"/>
    <property type="molecule type" value="Genomic_DNA"/>
</dbReference>
<evidence type="ECO:0000313" key="6">
    <source>
        <dbReference type="Proteomes" id="UP000236594"/>
    </source>
</evidence>
<evidence type="ECO:0000259" key="4">
    <source>
        <dbReference type="Pfam" id="PF14905"/>
    </source>
</evidence>
<dbReference type="Gene3D" id="2.40.170.20">
    <property type="entry name" value="TonB-dependent receptor, beta-barrel domain"/>
    <property type="match status" value="1"/>
</dbReference>
<dbReference type="GO" id="GO:0009279">
    <property type="term" value="C:cell outer membrane"/>
    <property type="evidence" value="ECO:0007669"/>
    <property type="project" value="UniProtKB-SubCell"/>
</dbReference>
<organism evidence="5 6">
    <name type="scientific">Chryseobacterium phosphatilyticum</name>
    <dbReference type="NCBI Taxonomy" id="475075"/>
    <lineage>
        <taxon>Bacteria</taxon>
        <taxon>Pseudomonadati</taxon>
        <taxon>Bacteroidota</taxon>
        <taxon>Flavobacteriia</taxon>
        <taxon>Flavobacteriales</taxon>
        <taxon>Weeksellaceae</taxon>
        <taxon>Chryseobacterium group</taxon>
        <taxon>Chryseobacterium</taxon>
    </lineage>
</organism>
<proteinExistence type="predicted"/>
<feature type="domain" description="Outer membrane protein beta-barrel" evidence="4">
    <location>
        <begin position="296"/>
        <end position="698"/>
    </location>
</feature>
<dbReference type="OrthoDB" id="8764943at2"/>
<evidence type="ECO:0000256" key="1">
    <source>
        <dbReference type="ARBA" id="ARBA00004442"/>
    </source>
</evidence>
<accession>A0A316WUZ8</accession>
<dbReference type="PANTHER" id="PTHR40980:SF4">
    <property type="entry name" value="TONB-DEPENDENT RECEPTOR-LIKE BETA-BARREL DOMAIN-CONTAINING PROTEIN"/>
    <property type="match status" value="1"/>
</dbReference>
<dbReference type="Gene3D" id="2.170.130.10">
    <property type="entry name" value="TonB-dependent receptor, plug domain"/>
    <property type="match status" value="1"/>
</dbReference>
<sequence>MKKVFSLLSITCTVFVFSQEKKNDSVGKLLEKEIQEIEITARRKLVERKIDRLVFNVENSTAASGGDAMDALRVTPGVKVINEKISIIGKSGISVMIDDRLMQLSGDDLANLLKTIPSDQIKNIEVITTPPAKYDAQGNGGLINIVLKKAKKNSWNATVRSSYRQSTYPTGNMGADFSFQKNKVSIFSSINTGNGAKKNIDNNSFYYPEEKWENESPRKVENKFLTARLGLDYELTNKLSVGFQYLGSFSEMNIKENNTASYIYDTQDDLKSYIISKAKSNEKPNLNQFNFHTIYKLDSLGKKISFDVDYFSLRDKNTRNYNGNSWNNNNVPQSYFAAINNNNQDITNYSGKVDVELPLEWAKLTFGGKVTQSKTNNNVIFYDNSSGTPVLDVNQTNEFDFTENTQALYFSANRKFNEQWEANVGLRAENTQTKGYSKDLDQENNNTYFQFFPTAYLAYTPNDKHSFNVTYSRRINRPNYSQLNPFRIYDNPYSYTEGNPFLKPSYTSNFEFIYTYDNLESKIYYSYEKNGFEQLGILDSNTKITRYFVLNFLKTYNIGLTENISFNPVKFWTTTNTFDINYTKSTSDTPVTLGSLNGWNTYLSTDNEFSLNSQKTLSFNVGYWISFPGVSGVDKVSTNQSLYAGLKFLMLDKKLQLSIIANDILKTQKPVYTSYSNGIKSTYRNYYDTQFFTISLSYKFGNQKLKVSKHNFGNQEEKNRTGK</sequence>
<dbReference type="InterPro" id="IPR041700">
    <property type="entry name" value="OMP_b-brl_3"/>
</dbReference>
<comment type="subcellular location">
    <subcellularLocation>
        <location evidence="1">Cell outer membrane</location>
    </subcellularLocation>
</comment>
<dbReference type="PANTHER" id="PTHR40980">
    <property type="entry name" value="PLUG DOMAIN-CONTAINING PROTEIN"/>
    <property type="match status" value="1"/>
</dbReference>
<evidence type="ECO:0000313" key="5">
    <source>
        <dbReference type="EMBL" id="PWN65045.1"/>
    </source>
</evidence>
<keyword evidence="6" id="KW-1185">Reference proteome</keyword>
<dbReference type="InterPro" id="IPR036942">
    <property type="entry name" value="Beta-barrel_TonB_sf"/>
</dbReference>
<reference evidence="5 6" key="1">
    <citation type="submission" date="2018-04" db="EMBL/GenBank/DDBJ databases">
        <title>Draft Genome Sequence of Phosphate-Solubilizing Chryseobacterium sp. ISE14 that is a Biocontrol and Plant Growth-Promoting Rhizobacterium Isolated from Cucumber.</title>
        <authorList>
            <person name="Jeong J.-J."/>
            <person name="Sang M.K."/>
            <person name="Choi I.-G."/>
            <person name="Kim K.D."/>
        </authorList>
    </citation>
    <scope>NUCLEOTIDE SEQUENCE [LARGE SCALE GENOMIC DNA]</scope>
    <source>
        <strain evidence="5 6">ISE14</strain>
    </source>
</reference>
<name>A0A316WUZ8_9FLAO</name>
<keyword evidence="2" id="KW-0472">Membrane</keyword>
<comment type="caution">
    <text evidence="5">The sequence shown here is derived from an EMBL/GenBank/DDBJ whole genome shotgun (WGS) entry which is preliminary data.</text>
</comment>
<dbReference type="RefSeq" id="WP_109713977.1">
    <property type="nucleotide sequence ID" value="NZ_PPED02000006.1"/>
</dbReference>
<evidence type="ECO:0000256" key="3">
    <source>
        <dbReference type="ARBA" id="ARBA00023237"/>
    </source>
</evidence>
<keyword evidence="5" id="KW-0675">Receptor</keyword>
<dbReference type="AlphaFoldDB" id="A0A316WUZ8"/>
<evidence type="ECO:0000256" key="2">
    <source>
        <dbReference type="ARBA" id="ARBA00023136"/>
    </source>
</evidence>
<keyword evidence="3" id="KW-0998">Cell outer membrane</keyword>
<dbReference type="InterPro" id="IPR037066">
    <property type="entry name" value="Plug_dom_sf"/>
</dbReference>
<dbReference type="Proteomes" id="UP000236594">
    <property type="component" value="Unassembled WGS sequence"/>
</dbReference>
<dbReference type="SUPFAM" id="SSF56935">
    <property type="entry name" value="Porins"/>
    <property type="match status" value="1"/>
</dbReference>
<gene>
    <name evidence="5" type="ORF">C1631_020780</name>
</gene>
<dbReference type="Pfam" id="PF14905">
    <property type="entry name" value="OMP_b-brl_3"/>
    <property type="match status" value="1"/>
</dbReference>